<dbReference type="PANTHER" id="PTHR33205:SF1">
    <property type="entry name" value="TRANSMEMBRANE PROTEIN"/>
    <property type="match status" value="1"/>
</dbReference>
<dbReference type="PANTHER" id="PTHR33205">
    <property type="entry name" value="TRANSMEMBRANE PROTEIN"/>
    <property type="match status" value="1"/>
</dbReference>
<evidence type="ECO:0000313" key="3">
    <source>
        <dbReference type="Proteomes" id="UP001358586"/>
    </source>
</evidence>
<gene>
    <name evidence="2" type="ORF">PVK06_030155</name>
</gene>
<name>A0ABR0NQM8_GOSAR</name>
<organism evidence="2 3">
    <name type="scientific">Gossypium arboreum</name>
    <name type="common">Tree cotton</name>
    <name type="synonym">Gossypium nanking</name>
    <dbReference type="NCBI Taxonomy" id="29729"/>
    <lineage>
        <taxon>Eukaryota</taxon>
        <taxon>Viridiplantae</taxon>
        <taxon>Streptophyta</taxon>
        <taxon>Embryophyta</taxon>
        <taxon>Tracheophyta</taxon>
        <taxon>Spermatophyta</taxon>
        <taxon>Magnoliopsida</taxon>
        <taxon>eudicotyledons</taxon>
        <taxon>Gunneridae</taxon>
        <taxon>Pentapetalae</taxon>
        <taxon>rosids</taxon>
        <taxon>malvids</taxon>
        <taxon>Malvales</taxon>
        <taxon>Malvaceae</taxon>
        <taxon>Malvoideae</taxon>
        <taxon>Gossypium</taxon>
    </lineage>
</organism>
<sequence>MAWGATCVQRLDGSRDSVIHTKYRISLRSSSMREPRYPLPRVVLYTLRQKNNITEALTPRTVRRQEMCPFFHFDSLARFAPGVCSFCIEEVDPNISPHPMGRGTTGPVAPTRGDGNRRRCTRTTSDVVYNAFTGRSARKVSTMILPQVHLRKPCYDFSFI</sequence>
<dbReference type="Proteomes" id="UP001358586">
    <property type="component" value="Chromosome 9"/>
</dbReference>
<feature type="region of interest" description="Disordered" evidence="1">
    <location>
        <begin position="97"/>
        <end position="119"/>
    </location>
</feature>
<accession>A0ABR0NQM8</accession>
<evidence type="ECO:0000256" key="1">
    <source>
        <dbReference type="SAM" id="MobiDB-lite"/>
    </source>
</evidence>
<reference evidence="2 3" key="1">
    <citation type="submission" date="2023-03" db="EMBL/GenBank/DDBJ databases">
        <title>WGS of Gossypium arboreum.</title>
        <authorList>
            <person name="Yu D."/>
        </authorList>
    </citation>
    <scope>NUCLEOTIDE SEQUENCE [LARGE SCALE GENOMIC DNA]</scope>
    <source>
        <tissue evidence="2">Leaf</tissue>
    </source>
</reference>
<protein>
    <submittedName>
        <fullName evidence="2">Uncharacterized protein</fullName>
    </submittedName>
</protein>
<keyword evidence="3" id="KW-1185">Reference proteome</keyword>
<proteinExistence type="predicted"/>
<dbReference type="EMBL" id="JARKNE010000009">
    <property type="protein sequence ID" value="KAK5802553.1"/>
    <property type="molecule type" value="Genomic_DNA"/>
</dbReference>
<comment type="caution">
    <text evidence="2">The sequence shown here is derived from an EMBL/GenBank/DDBJ whole genome shotgun (WGS) entry which is preliminary data.</text>
</comment>
<evidence type="ECO:0000313" key="2">
    <source>
        <dbReference type="EMBL" id="KAK5802553.1"/>
    </source>
</evidence>